<reference evidence="1" key="1">
    <citation type="submission" date="2020-11" db="EMBL/GenBank/DDBJ databases">
        <title>Kefir isolates.</title>
        <authorList>
            <person name="Marcisauskas S."/>
            <person name="Kim Y."/>
            <person name="Blasche S."/>
        </authorList>
    </citation>
    <scope>NUCLEOTIDE SEQUENCE</scope>
    <source>
        <strain evidence="1">Olga-1</strain>
    </source>
</reference>
<dbReference type="Gene3D" id="3.90.1410.10">
    <property type="entry name" value="set domain protein methyltransferase, domain 1"/>
    <property type="match status" value="1"/>
</dbReference>
<dbReference type="AlphaFoldDB" id="A0A9P6WR23"/>
<dbReference type="PANTHER" id="PTHR13271:SF147">
    <property type="entry name" value="PROTEIN-LYSINE N-METHYLTRANSFERASE EFM1-RELATED"/>
    <property type="match status" value="1"/>
</dbReference>
<gene>
    <name evidence="1" type="ORF">C6P40_000651</name>
</gene>
<proteinExistence type="predicted"/>
<keyword evidence="2" id="KW-1185">Reference proteome</keyword>
<dbReference type="GO" id="GO:0005634">
    <property type="term" value="C:nucleus"/>
    <property type="evidence" value="ECO:0007669"/>
    <property type="project" value="TreeGrafter"/>
</dbReference>
<evidence type="ECO:0008006" key="3">
    <source>
        <dbReference type="Google" id="ProtNLM"/>
    </source>
</evidence>
<evidence type="ECO:0000313" key="1">
    <source>
        <dbReference type="EMBL" id="KAG0690937.1"/>
    </source>
</evidence>
<dbReference type="InterPro" id="IPR046341">
    <property type="entry name" value="SET_dom_sf"/>
</dbReference>
<dbReference type="Proteomes" id="UP000697127">
    <property type="component" value="Unassembled WGS sequence"/>
</dbReference>
<dbReference type="EMBL" id="PUHW01000013">
    <property type="protein sequence ID" value="KAG0690937.1"/>
    <property type="molecule type" value="Genomic_DNA"/>
</dbReference>
<organism evidence="1 2">
    <name type="scientific">Pichia californica</name>
    <dbReference type="NCBI Taxonomy" id="460514"/>
    <lineage>
        <taxon>Eukaryota</taxon>
        <taxon>Fungi</taxon>
        <taxon>Dikarya</taxon>
        <taxon>Ascomycota</taxon>
        <taxon>Saccharomycotina</taxon>
        <taxon>Pichiomycetes</taxon>
        <taxon>Pichiales</taxon>
        <taxon>Pichiaceae</taxon>
        <taxon>Pichia</taxon>
    </lineage>
</organism>
<name>A0A9P6WR23_9ASCO</name>
<dbReference type="InterPro" id="IPR050600">
    <property type="entry name" value="SETD3_SETD6_MTase"/>
</dbReference>
<comment type="caution">
    <text evidence="1">The sequence shown here is derived from an EMBL/GenBank/DDBJ whole genome shotgun (WGS) entry which is preliminary data.</text>
</comment>
<dbReference type="SUPFAM" id="SSF82199">
    <property type="entry name" value="SET domain"/>
    <property type="match status" value="1"/>
</dbReference>
<protein>
    <recommendedName>
        <fullName evidence="3">SET domain-containing protein</fullName>
    </recommendedName>
</protein>
<dbReference type="GO" id="GO:0016279">
    <property type="term" value="F:protein-lysine N-methyltransferase activity"/>
    <property type="evidence" value="ECO:0007669"/>
    <property type="project" value="TreeGrafter"/>
</dbReference>
<dbReference type="PANTHER" id="PTHR13271">
    <property type="entry name" value="UNCHARACTERIZED PUTATIVE METHYLTRANSFERASE"/>
    <property type="match status" value="1"/>
</dbReference>
<sequence length="558" mass="65216">MSLQSLLQSGIKEGAFIDERIIFQNTESAGISAFVNSNTETPINIEIPNLLIIKPEDAYSGLNIDLNLESNLNSLTVFKFYIACLRKGLILNSIFKSYINNLPELNEIHSPLSFKKESFYVFENTDLKYSIIEKNLNLLKIEFSKISNKNNLILFNDFLWAHLIITSRAFPYKIINPNANSYDVMLLPIIDLFNHKTNSKVKWSSNSNGDFKLSILEIPNKNLNSNLNSNSKFEIFNNYGPKGNSELLIGYGFVIENNEFDTLQLSLSLNKELKRDILNNWNVKLSTIEDFTFNICNDNNDNNNNENLIDDSNEKTVFILNKFHPIPDNLIKLFCYINKNDQDKGITLKNMMNGLNRLKQSLELKYSNILDKMPSFNEDLIYLKDYENAKILRKGQLNIYNISKNEIKSREKKYLKDYRKNFITIKDLFKKDKEFQDLIKICSWDKPIDELNKLDLELILRLWMMKNINEMGNKYIEIDWFIELFNSRKSIDNLQQDEFMIDLYQQLIPSLINTVPDLIKGENWNLEDWLLIDKLIVENSYEKGKTQEPILIKPLDLI</sequence>
<dbReference type="OrthoDB" id="42889at2759"/>
<evidence type="ECO:0000313" key="2">
    <source>
        <dbReference type="Proteomes" id="UP000697127"/>
    </source>
</evidence>
<accession>A0A9P6WR23</accession>